<keyword evidence="2" id="KW-0539">Nucleus</keyword>
<dbReference type="EMBL" id="OU963865">
    <property type="protein sequence ID" value="CAH0388622.1"/>
    <property type="molecule type" value="Genomic_DNA"/>
</dbReference>
<evidence type="ECO:0000259" key="4">
    <source>
        <dbReference type="Pfam" id="PF00808"/>
    </source>
</evidence>
<dbReference type="CDD" id="cd22929">
    <property type="entry name" value="HFD_POLE4-like"/>
    <property type="match status" value="1"/>
</dbReference>
<dbReference type="PANTHER" id="PTHR10252:SF79">
    <property type="entry name" value="DNA POLYMERASE EPSILON SUBUNIT 4"/>
    <property type="match status" value="1"/>
</dbReference>
<dbReference type="KEGG" id="btab:109044498"/>
<dbReference type="GO" id="GO:0008622">
    <property type="term" value="C:epsilon DNA polymerase complex"/>
    <property type="evidence" value="ECO:0007669"/>
    <property type="project" value="TreeGrafter"/>
</dbReference>
<evidence type="ECO:0000256" key="2">
    <source>
        <dbReference type="ARBA" id="ARBA00023242"/>
    </source>
</evidence>
<dbReference type="InterPro" id="IPR009072">
    <property type="entry name" value="Histone-fold"/>
</dbReference>
<dbReference type="InterPro" id="IPR003958">
    <property type="entry name" value="CBFA_NFYB_domain"/>
</dbReference>
<feature type="compositionally biased region" description="Polar residues" evidence="3">
    <location>
        <begin position="45"/>
        <end position="58"/>
    </location>
</feature>
<name>A0A9P0F4I0_BEMTA</name>
<dbReference type="Pfam" id="PF00808">
    <property type="entry name" value="CBFD_NFYB_HMF"/>
    <property type="match status" value="1"/>
</dbReference>
<dbReference type="Gene3D" id="1.10.20.10">
    <property type="entry name" value="Histone, subunit A"/>
    <property type="match status" value="1"/>
</dbReference>
<feature type="compositionally biased region" description="Acidic residues" evidence="3">
    <location>
        <begin position="1"/>
        <end position="44"/>
    </location>
</feature>
<evidence type="ECO:0000313" key="6">
    <source>
        <dbReference type="Proteomes" id="UP001152759"/>
    </source>
</evidence>
<comment type="subcellular location">
    <subcellularLocation>
        <location evidence="1">Nucleus</location>
    </subcellularLocation>
</comment>
<feature type="region of interest" description="Disordered" evidence="3">
    <location>
        <begin position="1"/>
        <end position="75"/>
    </location>
</feature>
<dbReference type="SUPFAM" id="SSF47113">
    <property type="entry name" value="Histone-fold"/>
    <property type="match status" value="1"/>
</dbReference>
<proteinExistence type="predicted"/>
<protein>
    <recommendedName>
        <fullName evidence="4">Transcription factor CBF/NF-Y/archaeal histone domain-containing protein</fullName>
    </recommendedName>
</protein>
<dbReference type="Proteomes" id="UP001152759">
    <property type="component" value="Chromosome 4"/>
</dbReference>
<keyword evidence="6" id="KW-1185">Reference proteome</keyword>
<accession>A0A9P0F4I0</accession>
<dbReference type="GO" id="GO:0046982">
    <property type="term" value="F:protein heterodimerization activity"/>
    <property type="evidence" value="ECO:0007669"/>
    <property type="project" value="InterPro"/>
</dbReference>
<feature type="domain" description="Transcription factor CBF/NF-Y/archaeal histone" evidence="4">
    <location>
        <begin position="82"/>
        <end position="145"/>
    </location>
</feature>
<dbReference type="PANTHER" id="PTHR10252">
    <property type="entry name" value="HISTONE-LIKE TRANSCRIPTION FACTOR CCAAT-RELATED"/>
    <property type="match status" value="1"/>
</dbReference>
<evidence type="ECO:0000313" key="5">
    <source>
        <dbReference type="EMBL" id="CAH0388622.1"/>
    </source>
</evidence>
<evidence type="ECO:0000256" key="3">
    <source>
        <dbReference type="SAM" id="MobiDB-lite"/>
    </source>
</evidence>
<dbReference type="OrthoDB" id="636685at2759"/>
<organism evidence="5 6">
    <name type="scientific">Bemisia tabaci</name>
    <name type="common">Sweetpotato whitefly</name>
    <name type="synonym">Aleurodes tabaci</name>
    <dbReference type="NCBI Taxonomy" id="7038"/>
    <lineage>
        <taxon>Eukaryota</taxon>
        <taxon>Metazoa</taxon>
        <taxon>Ecdysozoa</taxon>
        <taxon>Arthropoda</taxon>
        <taxon>Hexapoda</taxon>
        <taxon>Insecta</taxon>
        <taxon>Pterygota</taxon>
        <taxon>Neoptera</taxon>
        <taxon>Paraneoptera</taxon>
        <taxon>Hemiptera</taxon>
        <taxon>Sternorrhyncha</taxon>
        <taxon>Aleyrodoidea</taxon>
        <taxon>Aleyrodidae</taxon>
        <taxon>Aleyrodinae</taxon>
        <taxon>Bemisia</taxon>
    </lineage>
</organism>
<dbReference type="AlphaFoldDB" id="A0A9P0F4I0"/>
<dbReference type="InterPro" id="IPR050568">
    <property type="entry name" value="Transcr_DNA_Rep_Reg"/>
</dbReference>
<gene>
    <name evidence="5" type="ORF">BEMITA_LOCUS7528</name>
</gene>
<evidence type="ECO:0000256" key="1">
    <source>
        <dbReference type="ARBA" id="ARBA00004123"/>
    </source>
</evidence>
<reference evidence="5" key="1">
    <citation type="submission" date="2021-12" db="EMBL/GenBank/DDBJ databases">
        <authorList>
            <person name="King R."/>
        </authorList>
    </citation>
    <scope>NUCLEOTIDE SEQUENCE</scope>
</reference>
<sequence length="160" mass="17669">MDYDYEPDIDAPDTPPETEDPSALDEDPVAIDDEEPESPQENDSEMQVQDSADLNTEGNDVGPNSEADAPMKAADKVEKITQLPLSKMKQIMKLDPEVSLVSQEAAFLITKATELFINFTAKECYSFTLSKKKKTVMIQDLNSAVDSDGPLFFLQGCLEN</sequence>
<dbReference type="GO" id="GO:0006261">
    <property type="term" value="P:DNA-templated DNA replication"/>
    <property type="evidence" value="ECO:0007669"/>
    <property type="project" value="TreeGrafter"/>
</dbReference>